<feature type="non-terminal residue" evidence="1">
    <location>
        <position position="43"/>
    </location>
</feature>
<dbReference type="Proteomes" id="UP000789702">
    <property type="component" value="Unassembled WGS sequence"/>
</dbReference>
<name>A0ACA9NQW1_9GLOM</name>
<accession>A0ACA9NQW1</accession>
<proteinExistence type="predicted"/>
<sequence>MSTPNITIHDTSEETRFCTRCKKTKSISEFTRPSGNKIQTFAR</sequence>
<evidence type="ECO:0000313" key="2">
    <source>
        <dbReference type="Proteomes" id="UP000789702"/>
    </source>
</evidence>
<gene>
    <name evidence="1" type="ORF">DHETER_LOCUS10163</name>
</gene>
<comment type="caution">
    <text evidence="1">The sequence shown here is derived from an EMBL/GenBank/DDBJ whole genome shotgun (WGS) entry which is preliminary data.</text>
</comment>
<protein>
    <submittedName>
        <fullName evidence="1">10624_t:CDS:1</fullName>
    </submittedName>
</protein>
<organism evidence="1 2">
    <name type="scientific">Dentiscutata heterogama</name>
    <dbReference type="NCBI Taxonomy" id="1316150"/>
    <lineage>
        <taxon>Eukaryota</taxon>
        <taxon>Fungi</taxon>
        <taxon>Fungi incertae sedis</taxon>
        <taxon>Mucoromycota</taxon>
        <taxon>Glomeromycotina</taxon>
        <taxon>Glomeromycetes</taxon>
        <taxon>Diversisporales</taxon>
        <taxon>Gigasporaceae</taxon>
        <taxon>Dentiscutata</taxon>
    </lineage>
</organism>
<reference evidence="1" key="1">
    <citation type="submission" date="2021-06" db="EMBL/GenBank/DDBJ databases">
        <authorList>
            <person name="Kallberg Y."/>
            <person name="Tangrot J."/>
            <person name="Rosling A."/>
        </authorList>
    </citation>
    <scope>NUCLEOTIDE SEQUENCE</scope>
    <source>
        <strain evidence="1">IL203A</strain>
    </source>
</reference>
<dbReference type="EMBL" id="CAJVPU010019206">
    <property type="protein sequence ID" value="CAG8670453.1"/>
    <property type="molecule type" value="Genomic_DNA"/>
</dbReference>
<evidence type="ECO:0000313" key="1">
    <source>
        <dbReference type="EMBL" id="CAG8670453.1"/>
    </source>
</evidence>
<keyword evidence="2" id="KW-1185">Reference proteome</keyword>